<evidence type="ECO:0000313" key="8">
    <source>
        <dbReference type="Proteomes" id="UP000823388"/>
    </source>
</evidence>
<evidence type="ECO:0000256" key="5">
    <source>
        <dbReference type="ARBA" id="ARBA00023242"/>
    </source>
</evidence>
<dbReference type="InterPro" id="IPR015300">
    <property type="entry name" value="DNA-bd_pseudobarrel_sf"/>
</dbReference>
<feature type="compositionally biased region" description="Basic and acidic residues" evidence="6">
    <location>
        <begin position="193"/>
        <end position="205"/>
    </location>
</feature>
<comment type="caution">
    <text evidence="7">The sequence shown here is derived from an EMBL/GenBank/DDBJ whole genome shotgun (WGS) entry which is preliminary data.</text>
</comment>
<evidence type="ECO:0008006" key="9">
    <source>
        <dbReference type="Google" id="ProtNLM"/>
    </source>
</evidence>
<evidence type="ECO:0000256" key="1">
    <source>
        <dbReference type="ARBA" id="ARBA00004123"/>
    </source>
</evidence>
<proteinExistence type="predicted"/>
<keyword evidence="3" id="KW-0238">DNA-binding</keyword>
<dbReference type="GO" id="GO:0005634">
    <property type="term" value="C:nucleus"/>
    <property type="evidence" value="ECO:0007669"/>
    <property type="project" value="UniProtKB-SubCell"/>
</dbReference>
<feature type="region of interest" description="Disordered" evidence="6">
    <location>
        <begin position="187"/>
        <end position="271"/>
    </location>
</feature>
<evidence type="ECO:0000256" key="2">
    <source>
        <dbReference type="ARBA" id="ARBA00023015"/>
    </source>
</evidence>
<keyword evidence="4" id="KW-0804">Transcription</keyword>
<name>A0A8T0RWD2_PANVG</name>
<keyword evidence="5" id="KW-0539">Nucleus</keyword>
<dbReference type="GO" id="GO:0003677">
    <property type="term" value="F:DNA binding"/>
    <property type="evidence" value="ECO:0007669"/>
    <property type="project" value="UniProtKB-KW"/>
</dbReference>
<feature type="compositionally biased region" description="Basic and acidic residues" evidence="6">
    <location>
        <begin position="249"/>
        <end position="263"/>
    </location>
</feature>
<dbReference type="Proteomes" id="UP000823388">
    <property type="component" value="Chromosome 5N"/>
</dbReference>
<dbReference type="PANTHER" id="PTHR34397:SF15">
    <property type="entry name" value="OS08G0282100 PROTEIN"/>
    <property type="match status" value="1"/>
</dbReference>
<dbReference type="InterPro" id="IPR003340">
    <property type="entry name" value="B3_DNA-bd"/>
</dbReference>
<evidence type="ECO:0000256" key="3">
    <source>
        <dbReference type="ARBA" id="ARBA00023125"/>
    </source>
</evidence>
<evidence type="ECO:0000256" key="6">
    <source>
        <dbReference type="SAM" id="MobiDB-lite"/>
    </source>
</evidence>
<dbReference type="CDD" id="cd10017">
    <property type="entry name" value="B3_DNA"/>
    <property type="match status" value="1"/>
</dbReference>
<accession>A0A8T0RWD2</accession>
<dbReference type="EMBL" id="CM029046">
    <property type="protein sequence ID" value="KAG2589385.1"/>
    <property type="molecule type" value="Genomic_DNA"/>
</dbReference>
<reference evidence="7 8" key="1">
    <citation type="submission" date="2020-05" db="EMBL/GenBank/DDBJ databases">
        <title>WGS assembly of Panicum virgatum.</title>
        <authorList>
            <person name="Lovell J.T."/>
            <person name="Jenkins J."/>
            <person name="Shu S."/>
            <person name="Juenger T.E."/>
            <person name="Schmutz J."/>
        </authorList>
    </citation>
    <scope>NUCLEOTIDE SEQUENCE [LARGE SCALE GENOMIC DNA]</scope>
    <source>
        <strain evidence="8">cv. AP13</strain>
    </source>
</reference>
<dbReference type="Gene3D" id="2.40.330.10">
    <property type="entry name" value="DNA-binding pseudobarrel domain"/>
    <property type="match status" value="1"/>
</dbReference>
<dbReference type="SUPFAM" id="SSF101936">
    <property type="entry name" value="DNA-binding pseudobarrel domain"/>
    <property type="match status" value="1"/>
</dbReference>
<comment type="subcellular location">
    <subcellularLocation>
        <location evidence="1">Nucleus</location>
    </subcellularLocation>
</comment>
<feature type="compositionally biased region" description="Basic and acidic residues" evidence="6">
    <location>
        <begin position="216"/>
        <end position="236"/>
    </location>
</feature>
<dbReference type="AlphaFoldDB" id="A0A8T0RWD2"/>
<sequence>MEGDGQSTAAATATKNKRKKKKNGGGCSAGASRPRAVVPFDQVPGGISDALRERLAALGATAPSYVAEKVLEMSDAHRDQARLLFSCKGEAALQRCPLTACFTEQETRFVWEEDDKHVEPGEETAGLLVTALDRGGRSYNLVCRYLTCNFSYRFITGWKKLVEDNGLSKGTRVELWEFRSPQLPNRFLQGAGRSERVPVRKESSHPDGSLGLVVLHYDDERGDGDPEHGSEEHDGGEAPPAVQETETTELQKSEEAAAPEEKLLAGGGAEPTMTGEEMVARYGLRMFLAAVGLIMLKRCHSETQSSKKREP</sequence>
<organism evidence="7 8">
    <name type="scientific">Panicum virgatum</name>
    <name type="common">Blackwell switchgrass</name>
    <dbReference type="NCBI Taxonomy" id="38727"/>
    <lineage>
        <taxon>Eukaryota</taxon>
        <taxon>Viridiplantae</taxon>
        <taxon>Streptophyta</taxon>
        <taxon>Embryophyta</taxon>
        <taxon>Tracheophyta</taxon>
        <taxon>Spermatophyta</taxon>
        <taxon>Magnoliopsida</taxon>
        <taxon>Liliopsida</taxon>
        <taxon>Poales</taxon>
        <taxon>Poaceae</taxon>
        <taxon>PACMAD clade</taxon>
        <taxon>Panicoideae</taxon>
        <taxon>Panicodae</taxon>
        <taxon>Paniceae</taxon>
        <taxon>Panicinae</taxon>
        <taxon>Panicum</taxon>
        <taxon>Panicum sect. Hiantes</taxon>
    </lineage>
</organism>
<keyword evidence="8" id="KW-1185">Reference proteome</keyword>
<keyword evidence="2" id="KW-0805">Transcription regulation</keyword>
<dbReference type="PANTHER" id="PTHR34397">
    <property type="entry name" value="OS05G0237600 PROTEIN"/>
    <property type="match status" value="1"/>
</dbReference>
<evidence type="ECO:0000256" key="4">
    <source>
        <dbReference type="ARBA" id="ARBA00023163"/>
    </source>
</evidence>
<gene>
    <name evidence="7" type="ORF">PVAP13_5NG238100</name>
</gene>
<evidence type="ECO:0000313" key="7">
    <source>
        <dbReference type="EMBL" id="KAG2589385.1"/>
    </source>
</evidence>
<feature type="region of interest" description="Disordered" evidence="6">
    <location>
        <begin position="1"/>
        <end position="33"/>
    </location>
</feature>
<protein>
    <recommendedName>
        <fullName evidence="9">TF-B3 domain-containing protein</fullName>
    </recommendedName>
</protein>